<feature type="active site" evidence="6">
    <location>
        <position position="421"/>
    </location>
</feature>
<evidence type="ECO:0000313" key="10">
    <source>
        <dbReference type="Proteomes" id="UP001497444"/>
    </source>
</evidence>
<keyword evidence="5 7" id="KW-0063">Aspartyl esterase</keyword>
<dbReference type="EMBL" id="OZ020100">
    <property type="protein sequence ID" value="CAK9273538.1"/>
    <property type="molecule type" value="Genomic_DNA"/>
</dbReference>
<dbReference type="SUPFAM" id="SSF101148">
    <property type="entry name" value="Plant invertase/pectin methylesterase inhibitor"/>
    <property type="match status" value="1"/>
</dbReference>
<dbReference type="InterPro" id="IPR000070">
    <property type="entry name" value="Pectinesterase_cat"/>
</dbReference>
<dbReference type="Pfam" id="PF01095">
    <property type="entry name" value="Pectinesterase"/>
    <property type="match status" value="1"/>
</dbReference>
<evidence type="ECO:0000256" key="1">
    <source>
        <dbReference type="ARBA" id="ARBA00005184"/>
    </source>
</evidence>
<dbReference type="Gene3D" id="2.160.20.10">
    <property type="entry name" value="Single-stranded right-handed beta-helix, Pectin lyase-like"/>
    <property type="match status" value="1"/>
</dbReference>
<evidence type="ECO:0000256" key="6">
    <source>
        <dbReference type="PROSITE-ProRule" id="PRU10040"/>
    </source>
</evidence>
<dbReference type="Pfam" id="PF04043">
    <property type="entry name" value="PMEI"/>
    <property type="match status" value="1"/>
</dbReference>
<dbReference type="InterPro" id="IPR006501">
    <property type="entry name" value="Pectinesterase_inhib_dom"/>
</dbReference>
<feature type="domain" description="Pectinesterase inhibitor" evidence="8">
    <location>
        <begin position="44"/>
        <end position="206"/>
    </location>
</feature>
<organism evidence="9 10">
    <name type="scientific">Sphagnum jensenii</name>
    <dbReference type="NCBI Taxonomy" id="128206"/>
    <lineage>
        <taxon>Eukaryota</taxon>
        <taxon>Viridiplantae</taxon>
        <taxon>Streptophyta</taxon>
        <taxon>Embryophyta</taxon>
        <taxon>Bryophyta</taxon>
        <taxon>Sphagnophytina</taxon>
        <taxon>Sphagnopsida</taxon>
        <taxon>Sphagnales</taxon>
        <taxon>Sphagnaceae</taxon>
        <taxon>Sphagnum</taxon>
    </lineage>
</organism>
<proteinExistence type="inferred from homology"/>
<dbReference type="PROSITE" id="PS00503">
    <property type="entry name" value="PECTINESTERASE_2"/>
    <property type="match status" value="1"/>
</dbReference>
<dbReference type="InterPro" id="IPR011050">
    <property type="entry name" value="Pectin_lyase_fold/virulence"/>
</dbReference>
<reference evidence="9" key="1">
    <citation type="submission" date="2024-02" db="EMBL/GenBank/DDBJ databases">
        <authorList>
            <consortium name="ELIXIR-Norway"/>
            <consortium name="Elixir Norway"/>
        </authorList>
    </citation>
    <scope>NUCLEOTIDE SEQUENCE</scope>
</reference>
<comment type="pathway">
    <text evidence="1 7">Glycan metabolism; pectin degradation; 2-dehydro-3-deoxy-D-gluconate from pectin: step 1/5.</text>
</comment>
<sequence length="580" mass="63010">MKSFTNVQIFIYNIFKLFIFPESKQHRLCHSHSLAHTQLLSPPPQPDLIALACGATLYPDAACSDALYSDSRTLGAASAQDLAAILTSIALERAYDALADGQTLASQVGAAGNASLISVSTQCSEVLDLVVFHLQNAESAYTVQQQQQLLLLADIQAWLSAALSYGTDCYSPLSAYNQFFSTLPLIPELLANLNVSLEIMSNALAMADALINYGPDASLWKPPAETRQEQLAELATTSFTDLFPDWIAKETSSWLHGELKFEPSVTVSLAAASAAANGYSSIQTAVDEAPSWSTSRSEYVIYITAGVYNEVVRIPKDKTNLMFIGDGVGNTIITGNMSVALIPGMITWLTPTVAVDGAGFMAQGITFENTAGPDGHQAVALRVDSDHSVFQSCSIVGFQDSLYTHALRQLFYNCSIEGTVDFIFGNAAAFFQNCNIIVRVGRPTAITSTLTAQGRIDPGQKTALIFQNCSVFGTPEYEQAFQQSPSTNLAYLGRPWKLYSRTIFLYTYLSPIIQPIGWLPWSGLFALDTLLDAELDSYGPGAVNPSQRIYWSSQLSPQQAEYFSAQNFLQADSWLPQTVP</sequence>
<evidence type="ECO:0000313" key="9">
    <source>
        <dbReference type="EMBL" id="CAK9273538.1"/>
    </source>
</evidence>
<protein>
    <recommendedName>
        <fullName evidence="7">Pectinesterase</fullName>
        <ecNumber evidence="7">3.1.1.11</ecNumber>
    </recommendedName>
</protein>
<comment type="similarity">
    <text evidence="3">In the C-terminal section; belongs to the pectinesterase family.</text>
</comment>
<comment type="catalytic activity">
    <reaction evidence="7">
        <text>[(1-&gt;4)-alpha-D-galacturonosyl methyl ester](n) + n H2O = [(1-&gt;4)-alpha-D-galacturonosyl](n) + n methanol + n H(+)</text>
        <dbReference type="Rhea" id="RHEA:22380"/>
        <dbReference type="Rhea" id="RHEA-COMP:14570"/>
        <dbReference type="Rhea" id="RHEA-COMP:14573"/>
        <dbReference type="ChEBI" id="CHEBI:15377"/>
        <dbReference type="ChEBI" id="CHEBI:15378"/>
        <dbReference type="ChEBI" id="CHEBI:17790"/>
        <dbReference type="ChEBI" id="CHEBI:140522"/>
        <dbReference type="ChEBI" id="CHEBI:140523"/>
        <dbReference type="EC" id="3.1.1.11"/>
    </reaction>
</comment>
<dbReference type="CDD" id="cd15798">
    <property type="entry name" value="PMEI-like_3"/>
    <property type="match status" value="1"/>
</dbReference>
<dbReference type="SMART" id="SM00856">
    <property type="entry name" value="PMEI"/>
    <property type="match status" value="1"/>
</dbReference>
<comment type="similarity">
    <text evidence="2">In the N-terminal section; belongs to the PMEI family.</text>
</comment>
<accession>A0ABP0X6T1</accession>
<evidence type="ECO:0000259" key="8">
    <source>
        <dbReference type="SMART" id="SM00856"/>
    </source>
</evidence>
<dbReference type="InterPro" id="IPR033131">
    <property type="entry name" value="Pectinesterase_Asp_AS"/>
</dbReference>
<evidence type="ECO:0000256" key="3">
    <source>
        <dbReference type="ARBA" id="ARBA00007786"/>
    </source>
</evidence>
<keyword evidence="4 7" id="KW-0378">Hydrolase</keyword>
<evidence type="ECO:0000256" key="2">
    <source>
        <dbReference type="ARBA" id="ARBA00006027"/>
    </source>
</evidence>
<evidence type="ECO:0000256" key="7">
    <source>
        <dbReference type="RuleBase" id="RU000589"/>
    </source>
</evidence>
<dbReference type="InterPro" id="IPR012334">
    <property type="entry name" value="Pectin_lyas_fold"/>
</dbReference>
<gene>
    <name evidence="9" type="ORF">CSSPJE1EN1_LOCUS19016</name>
</gene>
<dbReference type="PANTHER" id="PTHR31707">
    <property type="entry name" value="PECTINESTERASE"/>
    <property type="match status" value="1"/>
</dbReference>
<evidence type="ECO:0000256" key="4">
    <source>
        <dbReference type="ARBA" id="ARBA00022801"/>
    </source>
</evidence>
<dbReference type="InterPro" id="IPR035513">
    <property type="entry name" value="Invertase/methylesterase_inhib"/>
</dbReference>
<evidence type="ECO:0000256" key="5">
    <source>
        <dbReference type="ARBA" id="ARBA00023085"/>
    </source>
</evidence>
<dbReference type="Proteomes" id="UP001497444">
    <property type="component" value="Chromosome 5"/>
</dbReference>
<dbReference type="EC" id="3.1.1.11" evidence="7"/>
<name>A0ABP0X6T1_9BRYO</name>
<keyword evidence="10" id="KW-1185">Reference proteome</keyword>
<dbReference type="Gene3D" id="1.20.140.40">
    <property type="entry name" value="Invertase/pectin methylesterase inhibitor family protein"/>
    <property type="match status" value="1"/>
</dbReference>
<dbReference type="SUPFAM" id="SSF51126">
    <property type="entry name" value="Pectin lyase-like"/>
    <property type="match status" value="1"/>
</dbReference>